<comment type="similarity">
    <text evidence="2">Belongs to the major facilitator superfamily.</text>
</comment>
<dbReference type="SUPFAM" id="SSF103473">
    <property type="entry name" value="MFS general substrate transporter"/>
    <property type="match status" value="1"/>
</dbReference>
<dbReference type="Gene3D" id="1.20.1250.20">
    <property type="entry name" value="MFS general substrate transporter like domains"/>
    <property type="match status" value="1"/>
</dbReference>
<dbReference type="InterPro" id="IPR011701">
    <property type="entry name" value="MFS"/>
</dbReference>
<keyword evidence="4" id="KW-1003">Cell membrane</keyword>
<evidence type="ECO:0000259" key="9">
    <source>
        <dbReference type="PROSITE" id="PS50850"/>
    </source>
</evidence>
<dbReference type="Pfam" id="PF07690">
    <property type="entry name" value="MFS_1"/>
    <property type="match status" value="1"/>
</dbReference>
<feature type="transmembrane region" description="Helical" evidence="8">
    <location>
        <begin position="54"/>
        <end position="73"/>
    </location>
</feature>
<keyword evidence="5 8" id="KW-0812">Transmembrane</keyword>
<accession>A0ABU3PT13</accession>
<name>A0ABU3PT13_9ACTN</name>
<evidence type="ECO:0000256" key="4">
    <source>
        <dbReference type="ARBA" id="ARBA00022475"/>
    </source>
</evidence>
<feature type="transmembrane region" description="Helical" evidence="8">
    <location>
        <begin position="109"/>
        <end position="130"/>
    </location>
</feature>
<evidence type="ECO:0000313" key="10">
    <source>
        <dbReference type="EMBL" id="MDT9592370.1"/>
    </source>
</evidence>
<keyword evidence="3" id="KW-0813">Transport</keyword>
<reference evidence="10 11" key="1">
    <citation type="submission" date="2023-08" db="EMBL/GenBank/DDBJ databases">
        <title>Nocardioides seae sp. nov., a bacterium isolated from a soil.</title>
        <authorList>
            <person name="Wang X."/>
        </authorList>
    </citation>
    <scope>NUCLEOTIDE SEQUENCE [LARGE SCALE GENOMIC DNA]</scope>
    <source>
        <strain evidence="10 11">YZH12</strain>
    </source>
</reference>
<keyword evidence="11" id="KW-1185">Reference proteome</keyword>
<dbReference type="CDD" id="cd17324">
    <property type="entry name" value="MFS_NepI_like"/>
    <property type="match status" value="1"/>
</dbReference>
<evidence type="ECO:0000313" key="11">
    <source>
        <dbReference type="Proteomes" id="UP001268542"/>
    </source>
</evidence>
<keyword evidence="6 8" id="KW-1133">Transmembrane helix</keyword>
<dbReference type="InterPro" id="IPR020846">
    <property type="entry name" value="MFS_dom"/>
</dbReference>
<comment type="caution">
    <text evidence="10">The sequence shown here is derived from an EMBL/GenBank/DDBJ whole genome shotgun (WGS) entry which is preliminary data.</text>
</comment>
<proteinExistence type="inferred from homology"/>
<feature type="transmembrane region" description="Helical" evidence="8">
    <location>
        <begin position="306"/>
        <end position="323"/>
    </location>
</feature>
<dbReference type="PROSITE" id="PS50850">
    <property type="entry name" value="MFS"/>
    <property type="match status" value="1"/>
</dbReference>
<feature type="transmembrane region" description="Helical" evidence="8">
    <location>
        <begin position="281"/>
        <end position="300"/>
    </location>
</feature>
<evidence type="ECO:0000256" key="6">
    <source>
        <dbReference type="ARBA" id="ARBA00022989"/>
    </source>
</evidence>
<feature type="transmembrane region" description="Helical" evidence="8">
    <location>
        <begin position="137"/>
        <end position="160"/>
    </location>
</feature>
<feature type="transmembrane region" description="Helical" evidence="8">
    <location>
        <begin position="85"/>
        <end position="103"/>
    </location>
</feature>
<evidence type="ECO:0000256" key="2">
    <source>
        <dbReference type="ARBA" id="ARBA00008335"/>
    </source>
</evidence>
<dbReference type="PANTHER" id="PTHR43271:SF1">
    <property type="entry name" value="INNER MEMBRANE TRANSPORT PROTEIN YNFM"/>
    <property type="match status" value="1"/>
</dbReference>
<feature type="domain" description="Major facilitator superfamily (MFS) profile" evidence="9">
    <location>
        <begin position="18"/>
        <end position="399"/>
    </location>
</feature>
<evidence type="ECO:0000256" key="8">
    <source>
        <dbReference type="SAM" id="Phobius"/>
    </source>
</evidence>
<feature type="transmembrane region" description="Helical" evidence="8">
    <location>
        <begin position="344"/>
        <end position="362"/>
    </location>
</feature>
<evidence type="ECO:0000256" key="3">
    <source>
        <dbReference type="ARBA" id="ARBA00022448"/>
    </source>
</evidence>
<dbReference type="RefSeq" id="WP_315731801.1">
    <property type="nucleotide sequence ID" value="NZ_JAVYII010000002.1"/>
</dbReference>
<feature type="transmembrane region" description="Helical" evidence="8">
    <location>
        <begin position="172"/>
        <end position="192"/>
    </location>
</feature>
<protein>
    <submittedName>
        <fullName evidence="10">MFS transporter</fullName>
    </submittedName>
</protein>
<dbReference type="EMBL" id="JAVYII010000002">
    <property type="protein sequence ID" value="MDT9592370.1"/>
    <property type="molecule type" value="Genomic_DNA"/>
</dbReference>
<feature type="transmembrane region" description="Helical" evidence="8">
    <location>
        <begin position="219"/>
        <end position="240"/>
    </location>
</feature>
<dbReference type="Proteomes" id="UP001268542">
    <property type="component" value="Unassembled WGS sequence"/>
</dbReference>
<feature type="transmembrane region" description="Helical" evidence="8">
    <location>
        <begin position="252"/>
        <end position="269"/>
    </location>
</feature>
<evidence type="ECO:0000256" key="5">
    <source>
        <dbReference type="ARBA" id="ARBA00022692"/>
    </source>
</evidence>
<evidence type="ECO:0000256" key="7">
    <source>
        <dbReference type="ARBA" id="ARBA00023136"/>
    </source>
</evidence>
<comment type="subcellular location">
    <subcellularLocation>
        <location evidence="1">Cell membrane</location>
        <topology evidence="1">Multi-pass membrane protein</topology>
    </subcellularLocation>
</comment>
<organism evidence="10 11">
    <name type="scientific">Nocardioides imazamoxiresistens</name>
    <dbReference type="NCBI Taxonomy" id="3231893"/>
    <lineage>
        <taxon>Bacteria</taxon>
        <taxon>Bacillati</taxon>
        <taxon>Actinomycetota</taxon>
        <taxon>Actinomycetes</taxon>
        <taxon>Propionibacteriales</taxon>
        <taxon>Nocardioidaceae</taxon>
        <taxon>Nocardioides</taxon>
    </lineage>
</organism>
<sequence>MQRAFDGHDRGSSEYRRLVLALFAAGFATFAQIFDAQAVLPALAADLDITPATAALSVSATTTGLAVSVLVWASVSDRIGRTRAMAWSLGVATVLSLAAPLMPSFEAVVALRAATGLALGAVPAVAMAYLNEEVHRAWVPVAAGTYIAGNTIGGIVGRLVAGPVAELVGWRVALLAVAVVCAGFTVLFWRVVPPAQGWRRTTREVSAVRQVARHLRTPALAATYVAGFCLMGAFTTVYNYLGFRVAGPPFDVPVALVSLLFLAYLFGTVASRVGGGVVRRVGAVPVIGAGVAAIVASVPLLLVEDLVVLVVGLVVFTTGVFLAHPVTSSLSGQLATTGRAQSTALYQLSWLAGTAVLGWASGHVYDDLGWGATLGVVVALASTALVAVLAGRVGQTGPSGQTIRPA</sequence>
<gene>
    <name evidence="10" type="ORF">RDV89_04790</name>
</gene>
<dbReference type="InterPro" id="IPR036259">
    <property type="entry name" value="MFS_trans_sf"/>
</dbReference>
<dbReference type="PANTHER" id="PTHR43271">
    <property type="entry name" value="BLL2771 PROTEIN"/>
    <property type="match status" value="1"/>
</dbReference>
<evidence type="ECO:0000256" key="1">
    <source>
        <dbReference type="ARBA" id="ARBA00004651"/>
    </source>
</evidence>
<keyword evidence="7 8" id="KW-0472">Membrane</keyword>
<feature type="transmembrane region" description="Helical" evidence="8">
    <location>
        <begin position="368"/>
        <end position="390"/>
    </location>
</feature>